<evidence type="ECO:0000256" key="1">
    <source>
        <dbReference type="ARBA" id="ARBA00005163"/>
    </source>
</evidence>
<evidence type="ECO:0000256" key="5">
    <source>
        <dbReference type="PIRNR" id="PIRNR001369"/>
    </source>
</evidence>
<dbReference type="InterPro" id="IPR002020">
    <property type="entry name" value="Citrate_synthase"/>
</dbReference>
<dbReference type="RefSeq" id="WP_376845956.1">
    <property type="nucleotide sequence ID" value="NZ_JBHSFW010000003.1"/>
</dbReference>
<proteinExistence type="inferred from homology"/>
<evidence type="ECO:0000313" key="8">
    <source>
        <dbReference type="Proteomes" id="UP001596022"/>
    </source>
</evidence>
<evidence type="ECO:0000256" key="6">
    <source>
        <dbReference type="RuleBase" id="RU003406"/>
    </source>
</evidence>
<dbReference type="PIRSF" id="PIRSF001369">
    <property type="entry name" value="Citrate_synth"/>
    <property type="match status" value="1"/>
</dbReference>
<dbReference type="Proteomes" id="UP001596022">
    <property type="component" value="Unassembled WGS sequence"/>
</dbReference>
<evidence type="ECO:0000313" key="7">
    <source>
        <dbReference type="EMBL" id="MFC4618855.1"/>
    </source>
</evidence>
<gene>
    <name evidence="7" type="ORF">ACFO4N_08900</name>
</gene>
<dbReference type="PANTHER" id="PTHR11739:SF23">
    <property type="entry name" value="CITRATE SYNTHASE 2-RELATED"/>
    <property type="match status" value="1"/>
</dbReference>
<dbReference type="InterPro" id="IPR016142">
    <property type="entry name" value="Citrate_synth-like_lrg_a-sub"/>
</dbReference>
<name>A0ABV9GNL3_9BACL</name>
<evidence type="ECO:0000256" key="3">
    <source>
        <dbReference type="ARBA" id="ARBA00022679"/>
    </source>
</evidence>
<reference evidence="8" key="1">
    <citation type="journal article" date="2019" name="Int. J. Syst. Evol. Microbiol.">
        <title>The Global Catalogue of Microorganisms (GCM) 10K type strain sequencing project: providing services to taxonomists for standard genome sequencing and annotation.</title>
        <authorList>
            <consortium name="The Broad Institute Genomics Platform"/>
            <consortium name="The Broad Institute Genome Sequencing Center for Infectious Disease"/>
            <person name="Wu L."/>
            <person name="Ma J."/>
        </authorList>
    </citation>
    <scope>NUCLEOTIDE SEQUENCE [LARGE SCALE GENOMIC DNA]</scope>
    <source>
        <strain evidence="8">CGMCC 1.16306</strain>
    </source>
</reference>
<dbReference type="InterPro" id="IPR036969">
    <property type="entry name" value="Citrate_synthase_sf"/>
</dbReference>
<dbReference type="PRINTS" id="PR00143">
    <property type="entry name" value="CITRTSNTHASE"/>
</dbReference>
<keyword evidence="3 5" id="KW-0808">Transferase</keyword>
<keyword evidence="7" id="KW-0012">Acyltransferase</keyword>
<comment type="caution">
    <text evidence="7">The sequence shown here is derived from an EMBL/GenBank/DDBJ whole genome shotgun (WGS) entry which is preliminary data.</text>
</comment>
<dbReference type="PROSITE" id="PS00480">
    <property type="entry name" value="CITRATE_SYNTHASE"/>
    <property type="match status" value="1"/>
</dbReference>
<dbReference type="Pfam" id="PF00285">
    <property type="entry name" value="Citrate_synt"/>
    <property type="match status" value="1"/>
</dbReference>
<dbReference type="EMBL" id="JBHSFW010000003">
    <property type="protein sequence ID" value="MFC4618855.1"/>
    <property type="molecule type" value="Genomic_DNA"/>
</dbReference>
<dbReference type="InterPro" id="IPR019810">
    <property type="entry name" value="Citrate_synthase_AS"/>
</dbReference>
<dbReference type="InterPro" id="IPR016143">
    <property type="entry name" value="Citrate_synth-like_sm_a-sub"/>
</dbReference>
<evidence type="ECO:0000256" key="2">
    <source>
        <dbReference type="ARBA" id="ARBA00010566"/>
    </source>
</evidence>
<comment type="similarity">
    <text evidence="2 5 6">Belongs to the citrate synthase family.</text>
</comment>
<dbReference type="CDD" id="cd06109">
    <property type="entry name" value="BsCS-I_like"/>
    <property type="match status" value="1"/>
</dbReference>
<dbReference type="NCBIfam" id="NF009005">
    <property type="entry name" value="PRK12350.1"/>
    <property type="match status" value="1"/>
</dbReference>
<keyword evidence="8" id="KW-1185">Reference proteome</keyword>
<dbReference type="GO" id="GO:0036440">
    <property type="term" value="F:citrate synthase activity"/>
    <property type="evidence" value="ECO:0007669"/>
    <property type="project" value="UniProtKB-EC"/>
</dbReference>
<comment type="catalytic activity">
    <reaction evidence="4">
        <text>oxaloacetate + acetyl-CoA + H2O = citrate + CoA + H(+)</text>
        <dbReference type="Rhea" id="RHEA:16845"/>
        <dbReference type="ChEBI" id="CHEBI:15377"/>
        <dbReference type="ChEBI" id="CHEBI:15378"/>
        <dbReference type="ChEBI" id="CHEBI:16452"/>
        <dbReference type="ChEBI" id="CHEBI:16947"/>
        <dbReference type="ChEBI" id="CHEBI:57287"/>
        <dbReference type="ChEBI" id="CHEBI:57288"/>
        <dbReference type="EC" id="2.3.3.16"/>
    </reaction>
</comment>
<organism evidence="7 8">
    <name type="scientific">Camelliibacillus cellulosilyticus</name>
    <dbReference type="NCBI Taxonomy" id="2174486"/>
    <lineage>
        <taxon>Bacteria</taxon>
        <taxon>Bacillati</taxon>
        <taxon>Bacillota</taxon>
        <taxon>Bacilli</taxon>
        <taxon>Bacillales</taxon>
        <taxon>Sporolactobacillaceae</taxon>
        <taxon>Camelliibacillus</taxon>
    </lineage>
</organism>
<dbReference type="SUPFAM" id="SSF48256">
    <property type="entry name" value="Citrate synthase"/>
    <property type="match status" value="1"/>
</dbReference>
<comment type="pathway">
    <text evidence="1">Carbohydrate metabolism; tricarboxylic acid cycle.</text>
</comment>
<evidence type="ECO:0000256" key="4">
    <source>
        <dbReference type="ARBA" id="ARBA00049288"/>
    </source>
</evidence>
<dbReference type="InterPro" id="IPR024176">
    <property type="entry name" value="Citrate_synthase_bac-typ"/>
</dbReference>
<accession>A0ABV9GNL3</accession>
<protein>
    <recommendedName>
        <fullName evidence="5">Citrate synthase</fullName>
    </recommendedName>
</protein>
<dbReference type="Gene3D" id="1.10.580.10">
    <property type="entry name" value="Citrate Synthase, domain 1"/>
    <property type="match status" value="1"/>
</dbReference>
<dbReference type="Gene3D" id="1.10.230.10">
    <property type="entry name" value="Cytochrome P450-Terp, domain 2"/>
    <property type="match status" value="1"/>
</dbReference>
<sequence length="356" mass="39299">MKGLENVIAAETALCDIDGENGRLIIRGWPIEQLAKGRTFEEAVFFLWEDRFPDEKEKVAFSKKLLDAMRLNTDFRRFLDAIAVQDTVSYLSAALSGLDRNAFSWPPTTDQAVRLVGLVPAIIGYLEGRRCGRPFVAPDPTLSFAGNYLYLLLGERPTPEEVRALDTYFILTMEHGLNASTFTARVIISTQSDLVSAIVGAIGALKGPLHGGAPSKVIDMFEAIGDEGSIEAWIDEQLAQRKRIMGFGHRVYRAKDPRAKVLKMMAEPLAGDGGWFSLALKVEEIAEQKLALYKPDRPLRTNVEFYAAAVFKAIGLAPSTYTATFATSRLAGWCAHALEQAAENKLIRPRAKYIGK</sequence>
<dbReference type="PANTHER" id="PTHR11739">
    <property type="entry name" value="CITRATE SYNTHASE"/>
    <property type="match status" value="1"/>
</dbReference>